<dbReference type="PROSITE" id="PS51186">
    <property type="entry name" value="GNAT"/>
    <property type="match status" value="2"/>
</dbReference>
<dbReference type="RefSeq" id="XP_660474.1">
    <property type="nucleotide sequence ID" value="XM_655382.2"/>
</dbReference>
<protein>
    <submittedName>
        <fullName evidence="4">Beta-N-acetylglucosaminidase, putative (AFU_orthologue AFUA_3G11780)</fullName>
    </submittedName>
</protein>
<dbReference type="AlphaFoldDB" id="Q5B9B0"/>
<evidence type="ECO:0000259" key="3">
    <source>
        <dbReference type="PROSITE" id="PS51186"/>
    </source>
</evidence>
<dbReference type="EMBL" id="BN001306">
    <property type="protein sequence ID" value="CBF83838.1"/>
    <property type="molecule type" value="Genomic_DNA"/>
</dbReference>
<feature type="domain" description="N-acetyltransferase" evidence="3">
    <location>
        <begin position="16"/>
        <end position="210"/>
    </location>
</feature>
<dbReference type="CDD" id="cd04301">
    <property type="entry name" value="NAT_SF"/>
    <property type="match status" value="2"/>
</dbReference>
<dbReference type="VEuPathDB" id="FungiDB:AN2870"/>
<name>Q5B9B0_EMENI</name>
<dbReference type="Pfam" id="PF00583">
    <property type="entry name" value="Acetyltransf_1"/>
    <property type="match status" value="2"/>
</dbReference>
<evidence type="ECO:0000256" key="1">
    <source>
        <dbReference type="ARBA" id="ARBA00022679"/>
    </source>
</evidence>
<reference evidence="5" key="2">
    <citation type="journal article" date="2009" name="Fungal Genet. Biol.">
        <title>The 2008 update of the Aspergillus nidulans genome annotation: a community effort.</title>
        <authorList>
            <person name="Wortman J.R."/>
            <person name="Gilsenan J.M."/>
            <person name="Joardar V."/>
            <person name="Deegan J."/>
            <person name="Clutterbuck J."/>
            <person name="Andersen M.R."/>
            <person name="Archer D."/>
            <person name="Bencina M."/>
            <person name="Braus G."/>
            <person name="Coutinho P."/>
            <person name="von Dohren H."/>
            <person name="Doonan J."/>
            <person name="Driessen A.J."/>
            <person name="Durek P."/>
            <person name="Espeso E."/>
            <person name="Fekete E."/>
            <person name="Flipphi M."/>
            <person name="Estrada C.G."/>
            <person name="Geysens S."/>
            <person name="Goldman G."/>
            <person name="de Groot P.W."/>
            <person name="Hansen K."/>
            <person name="Harris S.D."/>
            <person name="Heinekamp T."/>
            <person name="Helmstaedt K."/>
            <person name="Henrissat B."/>
            <person name="Hofmann G."/>
            <person name="Homan T."/>
            <person name="Horio T."/>
            <person name="Horiuchi H."/>
            <person name="James S."/>
            <person name="Jones M."/>
            <person name="Karaffa L."/>
            <person name="Karanyi Z."/>
            <person name="Kato M."/>
            <person name="Keller N."/>
            <person name="Kelly D.E."/>
            <person name="Kiel J.A."/>
            <person name="Kim J.M."/>
            <person name="van der Klei I.J."/>
            <person name="Klis F.M."/>
            <person name="Kovalchuk A."/>
            <person name="Krasevec N."/>
            <person name="Kubicek C.P."/>
            <person name="Liu B."/>
            <person name="Maccabe A."/>
            <person name="Meyer V."/>
            <person name="Mirabito P."/>
            <person name="Miskei M."/>
            <person name="Mos M."/>
            <person name="Mullins J."/>
            <person name="Nelson D.R."/>
            <person name="Nielsen J."/>
            <person name="Oakley B.R."/>
            <person name="Osmani S.A."/>
            <person name="Pakula T."/>
            <person name="Paszewski A."/>
            <person name="Paulsen I."/>
            <person name="Pilsyk S."/>
            <person name="Pocsi I."/>
            <person name="Punt P.J."/>
            <person name="Ram A.F."/>
            <person name="Ren Q."/>
            <person name="Robellet X."/>
            <person name="Robson G."/>
            <person name="Seiboth B."/>
            <person name="van Solingen P."/>
            <person name="Specht T."/>
            <person name="Sun J."/>
            <person name="Taheri-Talesh N."/>
            <person name="Takeshita N."/>
            <person name="Ussery D."/>
            <person name="vanKuyk P.A."/>
            <person name="Visser H."/>
            <person name="van de Vondervoort P.J."/>
            <person name="de Vries R.P."/>
            <person name="Walton J."/>
            <person name="Xiang X."/>
            <person name="Xiong Y."/>
            <person name="Zeng A.P."/>
            <person name="Brandt B.W."/>
            <person name="Cornell M.J."/>
            <person name="van den Hondel C.A."/>
            <person name="Visser J."/>
            <person name="Oliver S.G."/>
            <person name="Turner G."/>
        </authorList>
    </citation>
    <scope>GENOME REANNOTATION</scope>
    <source>
        <strain evidence="5">FGSC A4 / ATCC 38163 / CBS 112.46 / NRRL 194 / M139</strain>
    </source>
</reference>
<accession>C8VJB3</accession>
<dbReference type="STRING" id="227321.Q5B9B0"/>
<proteinExistence type="predicted"/>
<evidence type="ECO:0000256" key="2">
    <source>
        <dbReference type="ARBA" id="ARBA00023315"/>
    </source>
</evidence>
<sequence length="366" mass="40622">MSRPQNPSPSQLPIEVTLSPFDVQDLPSISQIWDSALPQYSLPPDALAKIIPQPNAHHFVAKADGRAIGFCLSYQSKHLAQKPANATKGYIAVLAVRPEYQRRGVGTALLREAIAWFKNEFEPCCIEVGSAFPRFWPGVPVMDPLRNSSFPKGIASTEDQDRHEDKISSSSVLDFFISRGFRMRPDPPRSVDLYRDIRTFSLTEMGHDRDYGQRAREAGYTFSPLQEAGYDECLAGQSRNFADNPDWVDIYRKLNPVSHPYSIMTAFDANGAQAGWTLMLPPSSSILQSNWVMPSVCGPNTGLIGCVGIDKGHRKSGVGIALVAHALQDMKSRGIEGVFVDWVSVEGFYEKVGFHIWARYRTGEIG</sequence>
<keyword evidence="5" id="KW-1185">Reference proteome</keyword>
<reference evidence="5" key="1">
    <citation type="journal article" date="2005" name="Nature">
        <title>Sequencing of Aspergillus nidulans and comparative analysis with A. fumigatus and A. oryzae.</title>
        <authorList>
            <person name="Galagan J.E."/>
            <person name="Calvo S.E."/>
            <person name="Cuomo C."/>
            <person name="Ma L.J."/>
            <person name="Wortman J.R."/>
            <person name="Batzoglou S."/>
            <person name="Lee S.I."/>
            <person name="Basturkmen M."/>
            <person name="Spevak C.C."/>
            <person name="Clutterbuck J."/>
            <person name="Kapitonov V."/>
            <person name="Jurka J."/>
            <person name="Scazzocchio C."/>
            <person name="Farman M."/>
            <person name="Butler J."/>
            <person name="Purcell S."/>
            <person name="Harris S."/>
            <person name="Braus G.H."/>
            <person name="Draht O."/>
            <person name="Busch S."/>
            <person name="D'Enfert C."/>
            <person name="Bouchier C."/>
            <person name="Goldman G.H."/>
            <person name="Bell-Pedersen D."/>
            <person name="Griffiths-Jones S."/>
            <person name="Doonan J.H."/>
            <person name="Yu J."/>
            <person name="Vienken K."/>
            <person name="Pain A."/>
            <person name="Freitag M."/>
            <person name="Selker E.U."/>
            <person name="Archer D.B."/>
            <person name="Penalva M.A."/>
            <person name="Oakley B.R."/>
            <person name="Momany M."/>
            <person name="Tanaka T."/>
            <person name="Kumagai T."/>
            <person name="Asai K."/>
            <person name="Machida M."/>
            <person name="Nierman W.C."/>
            <person name="Denning D.W."/>
            <person name="Caddick M."/>
            <person name="Hynes M."/>
            <person name="Paoletti M."/>
            <person name="Fischer R."/>
            <person name="Miller B."/>
            <person name="Dyer P."/>
            <person name="Sachs M.S."/>
            <person name="Osmani S.A."/>
            <person name="Birren B.W."/>
        </authorList>
    </citation>
    <scope>NUCLEOTIDE SEQUENCE [LARGE SCALE GENOMIC DNA]</scope>
    <source>
        <strain evidence="5">FGSC A4 / ATCC 38163 / CBS 112.46 / NRRL 194 / M139</strain>
    </source>
</reference>
<dbReference type="KEGG" id="ani:ANIA_02870"/>
<dbReference type="SUPFAM" id="SSF55729">
    <property type="entry name" value="Acyl-CoA N-acyltransferases (Nat)"/>
    <property type="match status" value="2"/>
</dbReference>
<organism evidence="4 5">
    <name type="scientific">Emericella nidulans (strain FGSC A4 / ATCC 38163 / CBS 112.46 / NRRL 194 / M139)</name>
    <name type="common">Aspergillus nidulans</name>
    <dbReference type="NCBI Taxonomy" id="227321"/>
    <lineage>
        <taxon>Eukaryota</taxon>
        <taxon>Fungi</taxon>
        <taxon>Dikarya</taxon>
        <taxon>Ascomycota</taxon>
        <taxon>Pezizomycotina</taxon>
        <taxon>Eurotiomycetes</taxon>
        <taxon>Eurotiomycetidae</taxon>
        <taxon>Eurotiales</taxon>
        <taxon>Aspergillaceae</taxon>
        <taxon>Aspergillus</taxon>
        <taxon>Aspergillus subgen. Nidulantes</taxon>
    </lineage>
</organism>
<dbReference type="InParanoid" id="Q5B9B0"/>
<evidence type="ECO:0000313" key="5">
    <source>
        <dbReference type="Proteomes" id="UP000000560"/>
    </source>
</evidence>
<dbReference type="OrthoDB" id="47059at2759"/>
<dbReference type="OMA" id="NQHHEVM"/>
<dbReference type="Proteomes" id="UP000000560">
    <property type="component" value="Chromosome VI"/>
</dbReference>
<dbReference type="Gene3D" id="3.40.630.30">
    <property type="match status" value="2"/>
</dbReference>
<dbReference type="InterPro" id="IPR000182">
    <property type="entry name" value="GNAT_dom"/>
</dbReference>
<feature type="domain" description="N-acetyltransferase" evidence="3">
    <location>
        <begin position="220"/>
        <end position="366"/>
    </location>
</feature>
<dbReference type="HOGENOM" id="CLU_055176_0_0_1"/>
<dbReference type="eggNOG" id="ENOG502QTNX">
    <property type="taxonomic scope" value="Eukaryota"/>
</dbReference>
<dbReference type="PANTHER" id="PTHR43072">
    <property type="entry name" value="N-ACETYLTRANSFERASE"/>
    <property type="match status" value="1"/>
</dbReference>
<dbReference type="GO" id="GO:0016747">
    <property type="term" value="F:acyltransferase activity, transferring groups other than amino-acyl groups"/>
    <property type="evidence" value="ECO:0000318"/>
    <property type="project" value="GO_Central"/>
</dbReference>
<dbReference type="InterPro" id="IPR016181">
    <property type="entry name" value="Acyl_CoA_acyltransferase"/>
</dbReference>
<accession>Q5B9B0</accession>
<gene>
    <name evidence="4" type="ORF">ANIA_02870</name>
</gene>
<evidence type="ECO:0000313" key="4">
    <source>
        <dbReference type="EMBL" id="CBF83838.1"/>
    </source>
</evidence>
<keyword evidence="1" id="KW-0808">Transferase</keyword>
<dbReference type="GeneID" id="2873789"/>
<dbReference type="PANTHER" id="PTHR43072:SF23">
    <property type="entry name" value="UPF0039 PROTEIN C11D3.02C"/>
    <property type="match status" value="1"/>
</dbReference>
<keyword evidence="2" id="KW-0012">Acyltransferase</keyword>